<feature type="compositionally biased region" description="Polar residues" evidence="1">
    <location>
        <begin position="1"/>
        <end position="16"/>
    </location>
</feature>
<feature type="region of interest" description="Disordered" evidence="1">
    <location>
        <begin position="59"/>
        <end position="134"/>
    </location>
</feature>
<gene>
    <name evidence="2" type="ORF">HYPSUDRAFT_206726</name>
</gene>
<organism evidence="2 3">
    <name type="scientific">Hypholoma sublateritium (strain FD-334 SS-4)</name>
    <dbReference type="NCBI Taxonomy" id="945553"/>
    <lineage>
        <taxon>Eukaryota</taxon>
        <taxon>Fungi</taxon>
        <taxon>Dikarya</taxon>
        <taxon>Basidiomycota</taxon>
        <taxon>Agaricomycotina</taxon>
        <taxon>Agaricomycetes</taxon>
        <taxon>Agaricomycetidae</taxon>
        <taxon>Agaricales</taxon>
        <taxon>Agaricineae</taxon>
        <taxon>Strophariaceae</taxon>
        <taxon>Hypholoma</taxon>
    </lineage>
</organism>
<accession>A0A0D2NCK8</accession>
<protein>
    <submittedName>
        <fullName evidence="2">Uncharacterized protein</fullName>
    </submittedName>
</protein>
<dbReference type="Proteomes" id="UP000054270">
    <property type="component" value="Unassembled WGS sequence"/>
</dbReference>
<proteinExistence type="predicted"/>
<feature type="compositionally biased region" description="Polar residues" evidence="1">
    <location>
        <begin position="59"/>
        <end position="74"/>
    </location>
</feature>
<feature type="compositionally biased region" description="Polar residues" evidence="1">
    <location>
        <begin position="91"/>
        <end position="105"/>
    </location>
</feature>
<dbReference type="AlphaFoldDB" id="A0A0D2NCK8"/>
<evidence type="ECO:0000313" key="3">
    <source>
        <dbReference type="Proteomes" id="UP000054270"/>
    </source>
</evidence>
<evidence type="ECO:0000313" key="2">
    <source>
        <dbReference type="EMBL" id="KJA16819.1"/>
    </source>
</evidence>
<sequence>MVPTENSTDQAATSVEPTPVPMPAPSSQNATVVPFPTSSKRTHSLLRAAPCYIRQDSGNSIASTSSDPGESSCLSDPDFSPPRKRTRTCALPSSSRPRVQRSKSIPISVPAPPQLSGGALLAQSSTSPPSSSAPLCTALMSPRPCIASAGALASTPWRRRRWSPGDLRLQLYLYRTLVYGLEIRYPNLLSCEESTGSSPLPADASSTDKSYLDVQDALLARRLKVHLAESGAAAYVLVVDPQSVAHEGQSKDAVESDDMAMVVDEVDGLVNKPVDLPHLHLHPSTNHSILSYQQLVASIHIRRCLFPRRSPTKLSSRTSQRIRYASKLSQLVSLQ</sequence>
<keyword evidence="3" id="KW-1185">Reference proteome</keyword>
<reference evidence="3" key="1">
    <citation type="submission" date="2014-04" db="EMBL/GenBank/DDBJ databases">
        <title>Evolutionary Origins and Diversification of the Mycorrhizal Mutualists.</title>
        <authorList>
            <consortium name="DOE Joint Genome Institute"/>
            <consortium name="Mycorrhizal Genomics Consortium"/>
            <person name="Kohler A."/>
            <person name="Kuo A."/>
            <person name="Nagy L.G."/>
            <person name="Floudas D."/>
            <person name="Copeland A."/>
            <person name="Barry K.W."/>
            <person name="Cichocki N."/>
            <person name="Veneault-Fourrey C."/>
            <person name="LaButti K."/>
            <person name="Lindquist E.A."/>
            <person name="Lipzen A."/>
            <person name="Lundell T."/>
            <person name="Morin E."/>
            <person name="Murat C."/>
            <person name="Riley R."/>
            <person name="Ohm R."/>
            <person name="Sun H."/>
            <person name="Tunlid A."/>
            <person name="Henrissat B."/>
            <person name="Grigoriev I.V."/>
            <person name="Hibbett D.S."/>
            <person name="Martin F."/>
        </authorList>
    </citation>
    <scope>NUCLEOTIDE SEQUENCE [LARGE SCALE GENOMIC DNA]</scope>
    <source>
        <strain evidence="3">FD-334 SS-4</strain>
    </source>
</reference>
<dbReference type="OrthoDB" id="3068366at2759"/>
<feature type="compositionally biased region" description="Polar residues" evidence="1">
    <location>
        <begin position="25"/>
        <end position="39"/>
    </location>
</feature>
<feature type="region of interest" description="Disordered" evidence="1">
    <location>
        <begin position="1"/>
        <end position="41"/>
    </location>
</feature>
<dbReference type="EMBL" id="KN817614">
    <property type="protein sequence ID" value="KJA16819.1"/>
    <property type="molecule type" value="Genomic_DNA"/>
</dbReference>
<name>A0A0D2NCK8_HYPSF</name>
<feature type="compositionally biased region" description="Low complexity" evidence="1">
    <location>
        <begin position="119"/>
        <end position="134"/>
    </location>
</feature>
<evidence type="ECO:0000256" key="1">
    <source>
        <dbReference type="SAM" id="MobiDB-lite"/>
    </source>
</evidence>